<name>A0A3S2MV34_ORYJA</name>
<evidence type="ECO:0000256" key="10">
    <source>
        <dbReference type="ARBA" id="ARBA00023157"/>
    </source>
</evidence>
<dbReference type="EMBL" id="CM012446">
    <property type="protein sequence ID" value="RVE67518.1"/>
    <property type="molecule type" value="Genomic_DNA"/>
</dbReference>
<keyword evidence="4" id="KW-0399">Innate immunity</keyword>
<protein>
    <recommendedName>
        <fullName evidence="13">Spondin-2</fullName>
    </recommendedName>
    <alternativeName>
        <fullName evidence="14">Mindin</fullName>
    </alternativeName>
</protein>
<evidence type="ECO:0000259" key="15">
    <source>
        <dbReference type="PROSITE" id="PS51020"/>
    </source>
</evidence>
<feature type="domain" description="Spondin" evidence="15">
    <location>
        <begin position="64"/>
        <end position="254"/>
    </location>
</feature>
<evidence type="ECO:0000256" key="1">
    <source>
        <dbReference type="ARBA" id="ARBA00004498"/>
    </source>
</evidence>
<dbReference type="SMART" id="SM00209">
    <property type="entry name" value="TSP1"/>
    <property type="match status" value="1"/>
</dbReference>
<reference evidence="16 17" key="1">
    <citation type="submission" date="2018-11" db="EMBL/GenBank/DDBJ databases">
        <authorList>
            <person name="Lopez-Roques C."/>
            <person name="Donnadieu C."/>
            <person name="Bouchez O."/>
            <person name="Klopp C."/>
            <person name="Cabau C."/>
            <person name="Zahm M."/>
        </authorList>
    </citation>
    <scope>NUCLEOTIDE SEQUENCE [LARGE SCALE GENOMIC DNA]</scope>
    <source>
        <strain evidence="16">RS831</strain>
        <tissue evidence="16">Whole body</tissue>
    </source>
</reference>
<accession>A0A3S2MV34</accession>
<dbReference type="InterPro" id="IPR000884">
    <property type="entry name" value="TSP1_rpt"/>
</dbReference>
<evidence type="ECO:0000256" key="3">
    <source>
        <dbReference type="ARBA" id="ARBA00022530"/>
    </source>
</evidence>
<dbReference type="FunFam" id="2.60.40.2130:FF:000003">
    <property type="entry name" value="Spondin 2"/>
    <property type="match status" value="1"/>
</dbReference>
<dbReference type="PROSITE" id="PS51020">
    <property type="entry name" value="SPONDIN"/>
    <property type="match status" value="1"/>
</dbReference>
<gene>
    <name evidence="16" type="ORF">OJAV_G00104010</name>
</gene>
<dbReference type="InterPro" id="IPR036383">
    <property type="entry name" value="TSP1_rpt_sf"/>
</dbReference>
<dbReference type="InterPro" id="IPR038678">
    <property type="entry name" value="Spondin_N_sf"/>
</dbReference>
<keyword evidence="10" id="KW-1015">Disulfide bond</keyword>
<proteinExistence type="predicted"/>
<evidence type="ECO:0000256" key="7">
    <source>
        <dbReference type="ARBA" id="ARBA00022837"/>
    </source>
</evidence>
<evidence type="ECO:0000256" key="6">
    <source>
        <dbReference type="ARBA" id="ARBA00022729"/>
    </source>
</evidence>
<organism evidence="16 17">
    <name type="scientific">Oryzias javanicus</name>
    <name type="common">Javanese ricefish</name>
    <name type="synonym">Aplocheilus javanicus</name>
    <dbReference type="NCBI Taxonomy" id="123683"/>
    <lineage>
        <taxon>Eukaryota</taxon>
        <taxon>Metazoa</taxon>
        <taxon>Chordata</taxon>
        <taxon>Craniata</taxon>
        <taxon>Vertebrata</taxon>
        <taxon>Euteleostomi</taxon>
        <taxon>Actinopterygii</taxon>
        <taxon>Neopterygii</taxon>
        <taxon>Teleostei</taxon>
        <taxon>Neoteleostei</taxon>
        <taxon>Acanthomorphata</taxon>
        <taxon>Ovalentaria</taxon>
        <taxon>Atherinomorphae</taxon>
        <taxon>Beloniformes</taxon>
        <taxon>Adrianichthyidae</taxon>
        <taxon>Oryziinae</taxon>
        <taxon>Oryzias</taxon>
    </lineage>
</organism>
<dbReference type="PANTHER" id="PTHR11311:SF32">
    <property type="entry name" value="SPON2B PROTEIN"/>
    <property type="match status" value="1"/>
</dbReference>
<evidence type="ECO:0000256" key="14">
    <source>
        <dbReference type="ARBA" id="ARBA00074997"/>
    </source>
</evidence>
<dbReference type="GO" id="GO:0031012">
    <property type="term" value="C:extracellular matrix"/>
    <property type="evidence" value="ECO:0007669"/>
    <property type="project" value="TreeGrafter"/>
</dbReference>
<evidence type="ECO:0000313" key="16">
    <source>
        <dbReference type="EMBL" id="RVE67518.1"/>
    </source>
</evidence>
<dbReference type="Pfam" id="PF06468">
    <property type="entry name" value="Spond_N"/>
    <property type="match status" value="1"/>
</dbReference>
<dbReference type="Gene3D" id="2.60.40.2130">
    <property type="entry name" value="F-spondin domain"/>
    <property type="match status" value="1"/>
</dbReference>
<dbReference type="FunFam" id="2.20.100.10:FF:000037">
    <property type="entry name" value="Spondin 2"/>
    <property type="match status" value="1"/>
</dbReference>
<sequence>MWRKSKGEVEFKLTKSVFLAFHPDPAATMETTVTALFFSEALYHLLVLMLSLSRGVHSVPVPTDLPLCTASEPAQYSLSFSGKWTRAAFPKQYPVYRPPAQWSNLIGVTHSLDYHMWQRNEFASNGVREFAEKSEAWTLVKEVETAGERIQSVYGLLSAPAVVGGTGQMDTEFEVFARHSLMSFMVRIVPSPDWFVGVDSINLCDGDKWKESVTLELFPYDAGTDSGFTFSSPNFETIPQDRITQITSSYPSHPANSFFYPRLKHLPPIAKVKLTKIKKTNQIISLPVEPTQSNLLPTGNEIEEKIINTPLDCEVSVWSPWGLCKGKCGDSGVQHRTRYVIMHPANNGAACPLLEEERKCTPDNCL</sequence>
<comment type="subunit">
    <text evidence="12">Monomer. Interacts with integrin.</text>
</comment>
<dbReference type="NCBIfam" id="NF038123">
    <property type="entry name" value="NF038123_dom"/>
    <property type="match status" value="1"/>
</dbReference>
<keyword evidence="11" id="KW-0325">Glycoprotein</keyword>
<dbReference type="Pfam" id="PF19028">
    <property type="entry name" value="TSP1_spondin"/>
    <property type="match status" value="1"/>
</dbReference>
<keyword evidence="6" id="KW-0732">Signal</keyword>
<dbReference type="InterPro" id="IPR044004">
    <property type="entry name" value="TSP1_spondin_dom"/>
</dbReference>
<dbReference type="GO" id="GO:0045087">
    <property type="term" value="P:innate immune response"/>
    <property type="evidence" value="ECO:0007669"/>
    <property type="project" value="UniProtKB-KW"/>
</dbReference>
<dbReference type="PANTHER" id="PTHR11311">
    <property type="entry name" value="SPONDIN"/>
    <property type="match status" value="1"/>
</dbReference>
<keyword evidence="2" id="KW-0964">Secreted</keyword>
<dbReference type="AlphaFoldDB" id="A0A3S2MV34"/>
<evidence type="ECO:0000256" key="4">
    <source>
        <dbReference type="ARBA" id="ARBA00022588"/>
    </source>
</evidence>
<evidence type="ECO:0000256" key="8">
    <source>
        <dbReference type="ARBA" id="ARBA00022859"/>
    </source>
</evidence>
<dbReference type="PROSITE" id="PS50092">
    <property type="entry name" value="TSP1"/>
    <property type="match status" value="1"/>
</dbReference>
<evidence type="ECO:0000256" key="2">
    <source>
        <dbReference type="ARBA" id="ARBA00022525"/>
    </source>
</evidence>
<evidence type="ECO:0000256" key="13">
    <source>
        <dbReference type="ARBA" id="ARBA00069886"/>
    </source>
</evidence>
<dbReference type="OrthoDB" id="6090599at2759"/>
<evidence type="ECO:0000256" key="11">
    <source>
        <dbReference type="ARBA" id="ARBA00023180"/>
    </source>
</evidence>
<dbReference type="InterPro" id="IPR051418">
    <property type="entry name" value="Spondin/Thrombospondin_T1"/>
</dbReference>
<dbReference type="Proteomes" id="UP000283210">
    <property type="component" value="Chromosome 10"/>
</dbReference>
<evidence type="ECO:0000256" key="9">
    <source>
        <dbReference type="ARBA" id="ARBA00022889"/>
    </source>
</evidence>
<dbReference type="InterPro" id="IPR009465">
    <property type="entry name" value="Spondin_N"/>
</dbReference>
<dbReference type="GO" id="GO:0007155">
    <property type="term" value="P:cell adhesion"/>
    <property type="evidence" value="ECO:0007669"/>
    <property type="project" value="UniProtKB-KW"/>
</dbReference>
<evidence type="ECO:0000256" key="5">
    <source>
        <dbReference type="ARBA" id="ARBA00022723"/>
    </source>
</evidence>
<keyword evidence="5" id="KW-0479">Metal-binding</keyword>
<evidence type="ECO:0000313" key="17">
    <source>
        <dbReference type="Proteomes" id="UP000283210"/>
    </source>
</evidence>
<keyword evidence="7" id="KW-0106">Calcium</keyword>
<dbReference type="SUPFAM" id="SSF82895">
    <property type="entry name" value="TSP-1 type 1 repeat"/>
    <property type="match status" value="1"/>
</dbReference>
<comment type="subcellular location">
    <subcellularLocation>
        <location evidence="1">Secreted</location>
        <location evidence="1">Extracellular space</location>
        <location evidence="1">Extracellular matrix</location>
    </subcellularLocation>
</comment>
<reference evidence="16 17" key="2">
    <citation type="submission" date="2019-01" db="EMBL/GenBank/DDBJ databases">
        <title>A chromosome length genome reference of the Java medaka (oryzias javanicus).</title>
        <authorList>
            <person name="Herpin A."/>
            <person name="Takehana Y."/>
            <person name="Naruse K."/>
            <person name="Ansai S."/>
            <person name="Kawaguchi M."/>
        </authorList>
    </citation>
    <scope>NUCLEOTIDE SEQUENCE [LARGE SCALE GENOMIC DNA]</scope>
    <source>
        <strain evidence="16">RS831</strain>
        <tissue evidence="16">Whole body</tissue>
    </source>
</reference>
<keyword evidence="3" id="KW-0272">Extracellular matrix</keyword>
<keyword evidence="9" id="KW-0130">Cell adhesion</keyword>
<evidence type="ECO:0000256" key="12">
    <source>
        <dbReference type="ARBA" id="ARBA00062529"/>
    </source>
</evidence>
<dbReference type="GO" id="GO:0046872">
    <property type="term" value="F:metal ion binding"/>
    <property type="evidence" value="ECO:0007669"/>
    <property type="project" value="UniProtKB-KW"/>
</dbReference>
<keyword evidence="8" id="KW-0391">Immunity</keyword>
<keyword evidence="17" id="KW-1185">Reference proteome</keyword>
<dbReference type="Gene3D" id="2.20.100.10">
    <property type="entry name" value="Thrombospondin type-1 (TSP1) repeat"/>
    <property type="match status" value="1"/>
</dbReference>